<feature type="region of interest" description="Disordered" evidence="1">
    <location>
        <begin position="147"/>
        <end position="171"/>
    </location>
</feature>
<proteinExistence type="predicted"/>
<accession>A0A5M3MDW6</accession>
<dbReference type="GeneID" id="19209465"/>
<gene>
    <name evidence="3" type="ORF">CONPUDRAFT_76078</name>
</gene>
<name>A0A5M3MDW6_CONPW</name>
<dbReference type="RefSeq" id="XP_007772449.1">
    <property type="nucleotide sequence ID" value="XM_007774259.1"/>
</dbReference>
<keyword evidence="2" id="KW-1133">Transmembrane helix</keyword>
<evidence type="ECO:0000313" key="3">
    <source>
        <dbReference type="EMBL" id="EIW77323.1"/>
    </source>
</evidence>
<protein>
    <submittedName>
        <fullName evidence="3">Uncharacterized protein</fullName>
    </submittedName>
</protein>
<keyword evidence="2" id="KW-0472">Membrane</keyword>
<dbReference type="AlphaFoldDB" id="A0A5M3MDW6"/>
<reference evidence="4" key="1">
    <citation type="journal article" date="2012" name="Science">
        <title>The Paleozoic origin of enzymatic lignin decomposition reconstructed from 31 fungal genomes.</title>
        <authorList>
            <person name="Floudas D."/>
            <person name="Binder M."/>
            <person name="Riley R."/>
            <person name="Barry K."/>
            <person name="Blanchette R.A."/>
            <person name="Henrissat B."/>
            <person name="Martinez A.T."/>
            <person name="Otillar R."/>
            <person name="Spatafora J.W."/>
            <person name="Yadav J.S."/>
            <person name="Aerts A."/>
            <person name="Benoit I."/>
            <person name="Boyd A."/>
            <person name="Carlson A."/>
            <person name="Copeland A."/>
            <person name="Coutinho P.M."/>
            <person name="de Vries R.P."/>
            <person name="Ferreira P."/>
            <person name="Findley K."/>
            <person name="Foster B."/>
            <person name="Gaskell J."/>
            <person name="Glotzer D."/>
            <person name="Gorecki P."/>
            <person name="Heitman J."/>
            <person name="Hesse C."/>
            <person name="Hori C."/>
            <person name="Igarashi K."/>
            <person name="Jurgens J.A."/>
            <person name="Kallen N."/>
            <person name="Kersten P."/>
            <person name="Kohler A."/>
            <person name="Kuees U."/>
            <person name="Kumar T.K.A."/>
            <person name="Kuo A."/>
            <person name="LaButti K."/>
            <person name="Larrondo L.F."/>
            <person name="Lindquist E."/>
            <person name="Ling A."/>
            <person name="Lombard V."/>
            <person name="Lucas S."/>
            <person name="Lundell T."/>
            <person name="Martin R."/>
            <person name="McLaughlin D.J."/>
            <person name="Morgenstern I."/>
            <person name="Morin E."/>
            <person name="Murat C."/>
            <person name="Nagy L.G."/>
            <person name="Nolan M."/>
            <person name="Ohm R.A."/>
            <person name="Patyshakuliyeva A."/>
            <person name="Rokas A."/>
            <person name="Ruiz-Duenas F.J."/>
            <person name="Sabat G."/>
            <person name="Salamov A."/>
            <person name="Samejima M."/>
            <person name="Schmutz J."/>
            <person name="Slot J.C."/>
            <person name="St John F."/>
            <person name="Stenlid J."/>
            <person name="Sun H."/>
            <person name="Sun S."/>
            <person name="Syed K."/>
            <person name="Tsang A."/>
            <person name="Wiebenga A."/>
            <person name="Young D."/>
            <person name="Pisabarro A."/>
            <person name="Eastwood D.C."/>
            <person name="Martin F."/>
            <person name="Cullen D."/>
            <person name="Grigoriev I.V."/>
            <person name="Hibbett D.S."/>
        </authorList>
    </citation>
    <scope>NUCLEOTIDE SEQUENCE [LARGE SCALE GENOMIC DNA]</scope>
    <source>
        <strain evidence="4">RWD-64-598 SS2</strain>
    </source>
</reference>
<feature type="compositionally biased region" description="Polar residues" evidence="1">
    <location>
        <begin position="157"/>
        <end position="171"/>
    </location>
</feature>
<evidence type="ECO:0000256" key="1">
    <source>
        <dbReference type="SAM" id="MobiDB-lite"/>
    </source>
</evidence>
<dbReference type="KEGG" id="cput:CONPUDRAFT_76078"/>
<evidence type="ECO:0000313" key="4">
    <source>
        <dbReference type="Proteomes" id="UP000053558"/>
    </source>
</evidence>
<keyword evidence="2" id="KW-0812">Transmembrane</keyword>
<evidence type="ECO:0000256" key="2">
    <source>
        <dbReference type="SAM" id="Phobius"/>
    </source>
</evidence>
<sequence>MSQMLHSASLVYPGFCRCLITAGMTALDKRGSYAYAVDERYRVSLADEVGLALKVKTIGLFSITDLSDERKLELASDVLFVAADALGNFFAVTRVFLLWDKNQRKLFYLMLGALMTAGCNSAFLVYFYKTIANRQRWISLPGVHSSFGRSKRPGHTKNAQLPDTYGSSQTGSRILGGKKVLYLCEVKLTGIPQTTLVLRLINIVLGVVSAFPTQEQHGRNWGNIRGGIAVSE</sequence>
<comment type="caution">
    <text evidence="3">The sequence shown here is derived from an EMBL/GenBank/DDBJ whole genome shotgun (WGS) entry which is preliminary data.</text>
</comment>
<organism evidence="3 4">
    <name type="scientific">Coniophora puteana (strain RWD-64-598)</name>
    <name type="common">Brown rot fungus</name>
    <dbReference type="NCBI Taxonomy" id="741705"/>
    <lineage>
        <taxon>Eukaryota</taxon>
        <taxon>Fungi</taxon>
        <taxon>Dikarya</taxon>
        <taxon>Basidiomycota</taxon>
        <taxon>Agaricomycotina</taxon>
        <taxon>Agaricomycetes</taxon>
        <taxon>Agaricomycetidae</taxon>
        <taxon>Boletales</taxon>
        <taxon>Coniophorineae</taxon>
        <taxon>Coniophoraceae</taxon>
        <taxon>Coniophora</taxon>
    </lineage>
</organism>
<dbReference type="EMBL" id="JH711584">
    <property type="protein sequence ID" value="EIW77323.1"/>
    <property type="molecule type" value="Genomic_DNA"/>
</dbReference>
<feature type="transmembrane region" description="Helical" evidence="2">
    <location>
        <begin position="106"/>
        <end position="128"/>
    </location>
</feature>
<dbReference type="Proteomes" id="UP000053558">
    <property type="component" value="Unassembled WGS sequence"/>
</dbReference>
<keyword evidence="4" id="KW-1185">Reference proteome</keyword>